<evidence type="ECO:0000256" key="1">
    <source>
        <dbReference type="ARBA" id="ARBA00001913"/>
    </source>
</evidence>
<feature type="domain" description="Sulfatase N-terminal" evidence="8">
    <location>
        <begin position="28"/>
        <end position="350"/>
    </location>
</feature>
<dbReference type="EMBL" id="BAMD01000006">
    <property type="protein sequence ID" value="GAF02124.1"/>
    <property type="molecule type" value="Genomic_DNA"/>
</dbReference>
<evidence type="ECO:0000256" key="5">
    <source>
        <dbReference type="ARBA" id="ARBA00022801"/>
    </source>
</evidence>
<feature type="signal peptide" evidence="7">
    <location>
        <begin position="1"/>
        <end position="24"/>
    </location>
</feature>
<dbReference type="STRING" id="869213.GCA_000517085_00778"/>
<dbReference type="eggNOG" id="COG3119">
    <property type="taxonomic scope" value="Bacteria"/>
</dbReference>
<evidence type="ECO:0000256" key="4">
    <source>
        <dbReference type="ARBA" id="ARBA00022729"/>
    </source>
</evidence>
<comment type="cofactor">
    <cofactor evidence="1">
        <name>Ca(2+)</name>
        <dbReference type="ChEBI" id="CHEBI:29108"/>
    </cofactor>
</comment>
<dbReference type="PANTHER" id="PTHR42693:SF42">
    <property type="entry name" value="ARYLSULFATASE G"/>
    <property type="match status" value="1"/>
</dbReference>
<dbReference type="Gene3D" id="3.30.1120.10">
    <property type="match status" value="1"/>
</dbReference>
<reference evidence="9 10" key="1">
    <citation type="journal article" date="2014" name="Genome Announc.">
        <title>Draft Genome Sequence of Cytophaga fermentans JCM 21142T, a Facultative Anaerobe Isolated from Marine Mud.</title>
        <authorList>
            <person name="Starns D."/>
            <person name="Oshima K."/>
            <person name="Suda W."/>
            <person name="Iino T."/>
            <person name="Yuki M."/>
            <person name="Inoue J."/>
            <person name="Kitamura K."/>
            <person name="Iida T."/>
            <person name="Darby A."/>
            <person name="Hattori M."/>
            <person name="Ohkuma M."/>
        </authorList>
    </citation>
    <scope>NUCLEOTIDE SEQUENCE [LARGE SCALE GENOMIC DNA]</scope>
    <source>
        <strain evidence="9 10">JCM 21142</strain>
    </source>
</reference>
<dbReference type="SUPFAM" id="SSF53649">
    <property type="entry name" value="Alkaline phosphatase-like"/>
    <property type="match status" value="1"/>
</dbReference>
<keyword evidence="4 7" id="KW-0732">Signal</keyword>
<dbReference type="GO" id="GO:0046872">
    <property type="term" value="F:metal ion binding"/>
    <property type="evidence" value="ECO:0007669"/>
    <property type="project" value="UniProtKB-KW"/>
</dbReference>
<evidence type="ECO:0000259" key="8">
    <source>
        <dbReference type="Pfam" id="PF00884"/>
    </source>
</evidence>
<dbReference type="AlphaFoldDB" id="W7YHU3"/>
<evidence type="ECO:0000313" key="9">
    <source>
        <dbReference type="EMBL" id="GAF02124.1"/>
    </source>
</evidence>
<evidence type="ECO:0000256" key="2">
    <source>
        <dbReference type="ARBA" id="ARBA00008779"/>
    </source>
</evidence>
<dbReference type="InterPro" id="IPR024607">
    <property type="entry name" value="Sulfatase_CS"/>
</dbReference>
<keyword evidence="3" id="KW-0479">Metal-binding</keyword>
<dbReference type="PROSITE" id="PS00523">
    <property type="entry name" value="SULFATASE_1"/>
    <property type="match status" value="1"/>
</dbReference>
<dbReference type="OrthoDB" id="9765065at2"/>
<dbReference type="InterPro" id="IPR050738">
    <property type="entry name" value="Sulfatase"/>
</dbReference>
<keyword evidence="6" id="KW-0106">Calcium</keyword>
<evidence type="ECO:0000256" key="6">
    <source>
        <dbReference type="ARBA" id="ARBA00022837"/>
    </source>
</evidence>
<dbReference type="InterPro" id="IPR000917">
    <property type="entry name" value="Sulfatase_N"/>
</dbReference>
<keyword evidence="5" id="KW-0378">Hydrolase</keyword>
<keyword evidence="10" id="KW-1185">Reference proteome</keyword>
<dbReference type="PANTHER" id="PTHR42693">
    <property type="entry name" value="ARYLSULFATASE FAMILY MEMBER"/>
    <property type="match status" value="1"/>
</dbReference>
<dbReference type="CDD" id="cd16144">
    <property type="entry name" value="ARS_like"/>
    <property type="match status" value="1"/>
</dbReference>
<dbReference type="GO" id="GO:0004065">
    <property type="term" value="F:arylsulfatase activity"/>
    <property type="evidence" value="ECO:0007669"/>
    <property type="project" value="TreeGrafter"/>
</dbReference>
<dbReference type="RefSeq" id="WP_027470749.1">
    <property type="nucleotide sequence ID" value="NZ_BAMD01000006.1"/>
</dbReference>
<evidence type="ECO:0000256" key="3">
    <source>
        <dbReference type="ARBA" id="ARBA00022723"/>
    </source>
</evidence>
<accession>W7YHU3</accession>
<name>W7YHU3_9BACT</name>
<dbReference type="Proteomes" id="UP000019402">
    <property type="component" value="Unassembled WGS sequence"/>
</dbReference>
<feature type="chain" id="PRO_5004907336" evidence="7">
    <location>
        <begin position="25"/>
        <end position="454"/>
    </location>
</feature>
<proteinExistence type="inferred from homology"/>
<comment type="caution">
    <text evidence="9">The sequence shown here is derived from an EMBL/GenBank/DDBJ whole genome shotgun (WGS) entry which is preliminary data.</text>
</comment>
<gene>
    <name evidence="9" type="ORF">JCM21142_2751</name>
</gene>
<organism evidence="9 10">
    <name type="scientific">Saccharicrinis fermentans DSM 9555 = JCM 21142</name>
    <dbReference type="NCBI Taxonomy" id="869213"/>
    <lineage>
        <taxon>Bacteria</taxon>
        <taxon>Pseudomonadati</taxon>
        <taxon>Bacteroidota</taxon>
        <taxon>Bacteroidia</taxon>
        <taxon>Marinilabiliales</taxon>
        <taxon>Marinilabiliaceae</taxon>
        <taxon>Saccharicrinis</taxon>
    </lineage>
</organism>
<protein>
    <submittedName>
        <fullName evidence="9">Arylsulfatase</fullName>
    </submittedName>
</protein>
<evidence type="ECO:0000313" key="10">
    <source>
        <dbReference type="Proteomes" id="UP000019402"/>
    </source>
</evidence>
<evidence type="ECO:0000256" key="7">
    <source>
        <dbReference type="SAM" id="SignalP"/>
    </source>
</evidence>
<comment type="similarity">
    <text evidence="2">Belongs to the sulfatase family.</text>
</comment>
<dbReference type="InterPro" id="IPR017850">
    <property type="entry name" value="Alkaline_phosphatase_core_sf"/>
</dbReference>
<dbReference type="Gene3D" id="3.40.720.10">
    <property type="entry name" value="Alkaline Phosphatase, subunit A"/>
    <property type="match status" value="1"/>
</dbReference>
<dbReference type="Pfam" id="PF00884">
    <property type="entry name" value="Sulfatase"/>
    <property type="match status" value="1"/>
</dbReference>
<sequence>MKNILFSAMLSVCMIFSIAHSSKAQQRPNIVVLFVDDLGWADLGYRNSLFETPNIDQLSEDGLDFERAYIASPSCSPSRASILTGKEPVRIGMVRHIIEEDNKMAYLKEGYNMWRKDPVQMPSINHLPLEEITYAERLKEFGYYNMFIGKWHSGTDKYHPIHQGFDAQYGTSNYGHPKGYYQPFFGKGNPLSNIGDDQYLTDVLTDEAERFISSYHKNKPFMLNLWYYNVHGPHHGRKDLVDKYKAKGMDSKYAEYGAMVEAMDESVGRVRAALEKKGIADNTVILFTSDQGGYFTNYPLRGKKNGGYTLNEGGARVPFIMYYPGLTKPGTKCHIPIQTLDVYPTLVEIASGKDQKDKQINGVSLMPLLKGEALNKRALYFLRSYEDQYSAIIEGDWKLIKYHSGNVQLYNVKEDMGEVSNLVFVYPKKTKELKKKLDAWEVEAVPDFTNSLSN</sequence>